<gene>
    <name evidence="1" type="ORF">BCR34DRAFT_598947</name>
</gene>
<protein>
    <submittedName>
        <fullName evidence="1">Uncharacterized protein</fullName>
    </submittedName>
</protein>
<dbReference type="AlphaFoldDB" id="A0A1Y1ZXN0"/>
<sequence>MLRTGQWTEFKLFLYFLGLLAVAVQRWRRVHALEPALRHQRGPAERRGALLLQSETQHKLKAQLPSHGLYPHRHPATTPGIFCGGTPPPPAIASPVEMRMASLLVAMLFTCELVTDPLTLLRGAKLGSLRSRHLKSTSLCKFLSPAFLTAWAEHPLLSESERSTMPEFASFARDDDTIDSEDIVSGTSLRDKEGKEANAKRLGVQKTVEHKLPMEVLNAPKLPALRQGGQRSQGQEFRDIPPRKNKRVALTKSAFVNFSTPMKR</sequence>
<proteinExistence type="predicted"/>
<reference evidence="1 2" key="1">
    <citation type="submission" date="2016-07" db="EMBL/GenBank/DDBJ databases">
        <title>Pervasive Adenine N6-methylation of Active Genes in Fungi.</title>
        <authorList>
            <consortium name="DOE Joint Genome Institute"/>
            <person name="Mondo S.J."/>
            <person name="Dannebaum R.O."/>
            <person name="Kuo R.C."/>
            <person name="Labutti K."/>
            <person name="Haridas S."/>
            <person name="Kuo A."/>
            <person name="Salamov A."/>
            <person name="Ahrendt S.R."/>
            <person name="Lipzen A."/>
            <person name="Sullivan W."/>
            <person name="Andreopoulos W.B."/>
            <person name="Clum A."/>
            <person name="Lindquist E."/>
            <person name="Daum C."/>
            <person name="Ramamoorthy G.K."/>
            <person name="Gryganskyi A."/>
            <person name="Culley D."/>
            <person name="Magnuson J.K."/>
            <person name="James T.Y."/>
            <person name="O'Malley M.A."/>
            <person name="Stajich J.E."/>
            <person name="Spatafora J.W."/>
            <person name="Visel A."/>
            <person name="Grigoriev I.V."/>
        </authorList>
    </citation>
    <scope>NUCLEOTIDE SEQUENCE [LARGE SCALE GENOMIC DNA]</scope>
    <source>
        <strain evidence="1 2">CBS 115471</strain>
    </source>
</reference>
<evidence type="ECO:0000313" key="2">
    <source>
        <dbReference type="Proteomes" id="UP000193144"/>
    </source>
</evidence>
<evidence type="ECO:0000313" key="1">
    <source>
        <dbReference type="EMBL" id="ORY14827.1"/>
    </source>
</evidence>
<name>A0A1Y1ZXN0_9PLEO</name>
<dbReference type="OrthoDB" id="243127at2759"/>
<accession>A0A1Y1ZXN0</accession>
<dbReference type="Proteomes" id="UP000193144">
    <property type="component" value="Unassembled WGS sequence"/>
</dbReference>
<comment type="caution">
    <text evidence="1">The sequence shown here is derived from an EMBL/GenBank/DDBJ whole genome shotgun (WGS) entry which is preliminary data.</text>
</comment>
<organism evidence="1 2">
    <name type="scientific">Clohesyomyces aquaticus</name>
    <dbReference type="NCBI Taxonomy" id="1231657"/>
    <lineage>
        <taxon>Eukaryota</taxon>
        <taxon>Fungi</taxon>
        <taxon>Dikarya</taxon>
        <taxon>Ascomycota</taxon>
        <taxon>Pezizomycotina</taxon>
        <taxon>Dothideomycetes</taxon>
        <taxon>Pleosporomycetidae</taxon>
        <taxon>Pleosporales</taxon>
        <taxon>Lindgomycetaceae</taxon>
        <taxon>Clohesyomyces</taxon>
    </lineage>
</organism>
<keyword evidence="2" id="KW-1185">Reference proteome</keyword>
<dbReference type="EMBL" id="MCFA01000030">
    <property type="protein sequence ID" value="ORY14827.1"/>
    <property type="molecule type" value="Genomic_DNA"/>
</dbReference>